<evidence type="ECO:0000259" key="3">
    <source>
        <dbReference type="Pfam" id="PF03190"/>
    </source>
</evidence>
<dbReference type="Gene3D" id="3.40.30.10">
    <property type="entry name" value="Glutaredoxin"/>
    <property type="match status" value="1"/>
</dbReference>
<feature type="chain" id="PRO_5003630581" description="Spermatogenesis-associated protein 20-like TRX domain-containing protein" evidence="2">
    <location>
        <begin position="25"/>
        <end position="193"/>
    </location>
</feature>
<dbReference type="KEGG" id="fae:FAES_4982"/>
<dbReference type="AlphaFoldDB" id="I0KFS8"/>
<dbReference type="OrthoDB" id="9811036at2"/>
<evidence type="ECO:0000256" key="2">
    <source>
        <dbReference type="SAM" id="SignalP"/>
    </source>
</evidence>
<dbReference type="PROSITE" id="PS00194">
    <property type="entry name" value="THIOREDOXIN_1"/>
    <property type="match status" value="1"/>
</dbReference>
<dbReference type="InterPro" id="IPR017937">
    <property type="entry name" value="Thioredoxin_CS"/>
</dbReference>
<keyword evidence="5" id="KW-1185">Reference proteome</keyword>
<organism evidence="4 5">
    <name type="scientific">Fibrella aestuarina BUZ 2</name>
    <dbReference type="NCBI Taxonomy" id="1166018"/>
    <lineage>
        <taxon>Bacteria</taxon>
        <taxon>Pseudomonadati</taxon>
        <taxon>Bacteroidota</taxon>
        <taxon>Cytophagia</taxon>
        <taxon>Cytophagales</taxon>
        <taxon>Spirosomataceae</taxon>
        <taxon>Fibrella</taxon>
    </lineage>
</organism>
<evidence type="ECO:0000256" key="1">
    <source>
        <dbReference type="ARBA" id="ARBA00023284"/>
    </source>
</evidence>
<proteinExistence type="predicted"/>
<dbReference type="InterPro" id="IPR004879">
    <property type="entry name" value="Ssp411-like_TRX"/>
</dbReference>
<dbReference type="InterPro" id="IPR036249">
    <property type="entry name" value="Thioredoxin-like_sf"/>
</dbReference>
<dbReference type="Proteomes" id="UP000011058">
    <property type="component" value="Chromosome"/>
</dbReference>
<name>I0KFS8_9BACT</name>
<reference evidence="4 5" key="1">
    <citation type="journal article" date="2012" name="J. Bacteriol.">
        <title>Genome Sequence of Fibrella aestuarina BUZ 2T, a Filamentous Marine Bacterium.</title>
        <authorList>
            <person name="Filippini M."/>
            <person name="Qi W."/>
            <person name="Blom J."/>
            <person name="Goesmann A."/>
            <person name="Smits T.H."/>
            <person name="Bagheri H.C."/>
        </authorList>
    </citation>
    <scope>NUCLEOTIDE SEQUENCE [LARGE SCALE GENOMIC DNA]</scope>
    <source>
        <strain evidence="5">BUZ 2T</strain>
    </source>
</reference>
<gene>
    <name evidence="4" type="ORF">FAES_4982</name>
</gene>
<dbReference type="eggNOG" id="COG1331">
    <property type="taxonomic scope" value="Bacteria"/>
</dbReference>
<evidence type="ECO:0000313" key="5">
    <source>
        <dbReference type="Proteomes" id="UP000011058"/>
    </source>
</evidence>
<keyword evidence="2" id="KW-0732">Signal</keyword>
<dbReference type="EMBL" id="HE796683">
    <property type="protein sequence ID" value="CCH02981.1"/>
    <property type="molecule type" value="Genomic_DNA"/>
</dbReference>
<accession>I0KFS8</accession>
<dbReference type="PATRIC" id="fig|1166018.3.peg.1954"/>
<sequence>MRYRLPILLFIAALLGVAFRPAMNVPTPATKTAEGKKINWMSFKQAYELNQKAPRKMVIDVYTSWCGWCKVMDQRTFSQAAIIDYVNEHYYAVKLDAEMKEDVTIGDKTFKNQGQAHELAISLLQGKMGYPTTVFLNEKMEMIQPISGYLEPRTFHQIITYFGGNYQQKEQFDAYKAGTYVKEHQAAMPVPGR</sequence>
<dbReference type="STRING" id="1166018.FAES_4982"/>
<dbReference type="HOGENOM" id="CLU_090389_8_0_10"/>
<feature type="domain" description="Spermatogenesis-associated protein 20-like TRX" evidence="3">
    <location>
        <begin position="34"/>
        <end position="153"/>
    </location>
</feature>
<keyword evidence="1" id="KW-0676">Redox-active center</keyword>
<dbReference type="RefSeq" id="WP_015334080.1">
    <property type="nucleotide sequence ID" value="NC_020054.1"/>
</dbReference>
<dbReference type="SUPFAM" id="SSF52833">
    <property type="entry name" value="Thioredoxin-like"/>
    <property type="match status" value="1"/>
</dbReference>
<dbReference type="Pfam" id="PF03190">
    <property type="entry name" value="Thioredox_DsbH"/>
    <property type="match status" value="1"/>
</dbReference>
<evidence type="ECO:0000313" key="4">
    <source>
        <dbReference type="EMBL" id="CCH02981.1"/>
    </source>
</evidence>
<feature type="signal peptide" evidence="2">
    <location>
        <begin position="1"/>
        <end position="24"/>
    </location>
</feature>
<protein>
    <recommendedName>
        <fullName evidence="3">Spermatogenesis-associated protein 20-like TRX domain-containing protein</fullName>
    </recommendedName>
</protein>